<dbReference type="PROSITE" id="PS00211">
    <property type="entry name" value="ABC_TRANSPORTER_1"/>
    <property type="match status" value="1"/>
</dbReference>
<organism evidence="12 13">
    <name type="scientific">Lacisediminihabitans profunda</name>
    <dbReference type="NCBI Taxonomy" id="2594790"/>
    <lineage>
        <taxon>Bacteria</taxon>
        <taxon>Bacillati</taxon>
        <taxon>Actinomycetota</taxon>
        <taxon>Actinomycetes</taxon>
        <taxon>Micrococcales</taxon>
        <taxon>Microbacteriaceae</taxon>
        <taxon>Lacisediminihabitans</taxon>
    </lineage>
</organism>
<dbReference type="NCBIfam" id="TIGR01188">
    <property type="entry name" value="drrA"/>
    <property type="match status" value="1"/>
</dbReference>
<evidence type="ECO:0000259" key="11">
    <source>
        <dbReference type="PROSITE" id="PS50893"/>
    </source>
</evidence>
<evidence type="ECO:0000256" key="6">
    <source>
        <dbReference type="ARBA" id="ARBA00022967"/>
    </source>
</evidence>
<dbReference type="GO" id="GO:0016887">
    <property type="term" value="F:ATP hydrolysis activity"/>
    <property type="evidence" value="ECO:0007669"/>
    <property type="project" value="InterPro"/>
</dbReference>
<evidence type="ECO:0000313" key="13">
    <source>
        <dbReference type="Proteomes" id="UP000321379"/>
    </source>
</evidence>
<reference evidence="12 13" key="1">
    <citation type="submission" date="2019-08" db="EMBL/GenBank/DDBJ databases">
        <title>Bacterial whole genome sequence for Glaciihabitans sp. CHu50b-6-2.</title>
        <authorList>
            <person name="Jin L."/>
        </authorList>
    </citation>
    <scope>NUCLEOTIDE SEQUENCE [LARGE SCALE GENOMIC DNA]</scope>
    <source>
        <strain evidence="12 13">CHu50b-6-2</strain>
    </source>
</reference>
<dbReference type="Proteomes" id="UP000321379">
    <property type="component" value="Unassembled WGS sequence"/>
</dbReference>
<feature type="region of interest" description="Disordered" evidence="10">
    <location>
        <begin position="316"/>
        <end position="365"/>
    </location>
</feature>
<comment type="subcellular location">
    <subcellularLocation>
        <location evidence="1">Cell membrane</location>
        <topology evidence="1">Peripheral membrane protein</topology>
        <orientation evidence="1">Cytoplasmic side</orientation>
    </subcellularLocation>
</comment>
<keyword evidence="13" id="KW-1185">Reference proteome</keyword>
<evidence type="ECO:0000256" key="7">
    <source>
        <dbReference type="ARBA" id="ARBA00023136"/>
    </source>
</evidence>
<evidence type="ECO:0000256" key="3">
    <source>
        <dbReference type="ARBA" id="ARBA00022475"/>
    </source>
</evidence>
<dbReference type="InterPro" id="IPR050763">
    <property type="entry name" value="ABC_transporter_ATP-binding"/>
</dbReference>
<evidence type="ECO:0000256" key="1">
    <source>
        <dbReference type="ARBA" id="ARBA00004413"/>
    </source>
</evidence>
<dbReference type="GO" id="GO:0005886">
    <property type="term" value="C:plasma membrane"/>
    <property type="evidence" value="ECO:0007669"/>
    <property type="project" value="UniProtKB-SubCell"/>
</dbReference>
<accession>A0A5C8UVF3</accession>
<evidence type="ECO:0000256" key="8">
    <source>
        <dbReference type="ARBA" id="ARBA00023251"/>
    </source>
</evidence>
<dbReference type="Gene3D" id="3.40.50.300">
    <property type="entry name" value="P-loop containing nucleotide triphosphate hydrolases"/>
    <property type="match status" value="1"/>
</dbReference>
<evidence type="ECO:0000313" key="12">
    <source>
        <dbReference type="EMBL" id="TXN31979.1"/>
    </source>
</evidence>
<dbReference type="GO" id="GO:0005524">
    <property type="term" value="F:ATP binding"/>
    <property type="evidence" value="ECO:0007669"/>
    <property type="project" value="UniProtKB-KW"/>
</dbReference>
<dbReference type="InterPro" id="IPR005894">
    <property type="entry name" value="DrrA"/>
</dbReference>
<comment type="caution">
    <text evidence="12">The sequence shown here is derived from an EMBL/GenBank/DDBJ whole genome shotgun (WGS) entry which is preliminary data.</text>
</comment>
<keyword evidence="4" id="KW-0547">Nucleotide-binding</keyword>
<evidence type="ECO:0000256" key="5">
    <source>
        <dbReference type="ARBA" id="ARBA00022840"/>
    </source>
</evidence>
<dbReference type="SUPFAM" id="SSF52540">
    <property type="entry name" value="P-loop containing nucleoside triphosphate hydrolases"/>
    <property type="match status" value="1"/>
</dbReference>
<dbReference type="RefSeq" id="WP_147782228.1">
    <property type="nucleotide sequence ID" value="NZ_VRMG01000004.1"/>
</dbReference>
<sequence length="365" mass="38871">MTFIEARGLSKTYSPRGAGPVHALDGLDLVVPRGTVTALLGPNGAGKTTTVKVLTTLIRPDHGTATIDGIDVIAHPDRIRPIIGVSGQYAAVDENLTGFENLDMVGRLYHLGARQSRARARELISLFDLEEAQNRPVKGFSGGMRRRIDLAGALVTRPKVLFLDEPTTGLDPRSRLGMWDIITTLVGQGTTVLLTTQYLEEADRLADSISVIDDGKVIAEGTADELKASIGGQRVEINLVDPADAPVAFEILRRFGSSEPTGSLEGRELTVNAVDAPVALQSILAEFGARDIRLFDAGMRRPTLDDVFLKLTGHMATEEDQDQDHQGGKAGRAGRKKPGKESGKTATGADSGTNMANKDEVGAAS</sequence>
<dbReference type="FunFam" id="3.40.50.300:FF:000589">
    <property type="entry name" value="ABC transporter, ATP-binding subunit"/>
    <property type="match status" value="1"/>
</dbReference>
<dbReference type="PANTHER" id="PTHR42711">
    <property type="entry name" value="ABC TRANSPORTER ATP-BINDING PROTEIN"/>
    <property type="match status" value="1"/>
</dbReference>
<dbReference type="InterPro" id="IPR027417">
    <property type="entry name" value="P-loop_NTPase"/>
</dbReference>
<feature type="domain" description="ABC transporter" evidence="11">
    <location>
        <begin position="4"/>
        <end position="239"/>
    </location>
</feature>
<keyword evidence="8" id="KW-0046">Antibiotic resistance</keyword>
<comment type="similarity">
    <text evidence="9">Belongs to the ABC transporter superfamily. Drug exporter-1 (DrugE1) (TC 3.A.1.105) family.</text>
</comment>
<dbReference type="GO" id="GO:0043215">
    <property type="term" value="P:daunorubicin transport"/>
    <property type="evidence" value="ECO:0007669"/>
    <property type="project" value="InterPro"/>
</dbReference>
<feature type="compositionally biased region" description="Polar residues" evidence="10">
    <location>
        <begin position="344"/>
        <end position="356"/>
    </location>
</feature>
<dbReference type="PROSITE" id="PS50893">
    <property type="entry name" value="ABC_TRANSPORTER_2"/>
    <property type="match status" value="1"/>
</dbReference>
<keyword evidence="3" id="KW-1003">Cell membrane</keyword>
<dbReference type="PANTHER" id="PTHR42711:SF19">
    <property type="entry name" value="DOXORUBICIN RESISTANCE ATP-BINDING PROTEIN DRRA"/>
    <property type="match status" value="1"/>
</dbReference>
<proteinExistence type="inferred from homology"/>
<evidence type="ECO:0000256" key="9">
    <source>
        <dbReference type="ARBA" id="ARBA00049985"/>
    </source>
</evidence>
<dbReference type="AlphaFoldDB" id="A0A5C8UVF3"/>
<dbReference type="GO" id="GO:1900753">
    <property type="term" value="P:doxorubicin transport"/>
    <property type="evidence" value="ECO:0007669"/>
    <property type="project" value="InterPro"/>
</dbReference>
<dbReference type="EMBL" id="VRMG01000004">
    <property type="protein sequence ID" value="TXN31979.1"/>
    <property type="molecule type" value="Genomic_DNA"/>
</dbReference>
<dbReference type="SMART" id="SM00382">
    <property type="entry name" value="AAA"/>
    <property type="match status" value="1"/>
</dbReference>
<keyword evidence="2" id="KW-0813">Transport</keyword>
<keyword evidence="5 12" id="KW-0067">ATP-binding</keyword>
<name>A0A5C8UVF3_9MICO</name>
<dbReference type="InterPro" id="IPR017871">
    <property type="entry name" value="ABC_transporter-like_CS"/>
</dbReference>
<dbReference type="InterPro" id="IPR003593">
    <property type="entry name" value="AAA+_ATPase"/>
</dbReference>
<dbReference type="GO" id="GO:0046677">
    <property type="term" value="P:response to antibiotic"/>
    <property type="evidence" value="ECO:0007669"/>
    <property type="project" value="UniProtKB-KW"/>
</dbReference>
<dbReference type="InterPro" id="IPR003439">
    <property type="entry name" value="ABC_transporter-like_ATP-bd"/>
</dbReference>
<dbReference type="Pfam" id="PF00005">
    <property type="entry name" value="ABC_tran"/>
    <property type="match status" value="1"/>
</dbReference>
<keyword evidence="7" id="KW-0472">Membrane</keyword>
<keyword evidence="6" id="KW-1278">Translocase</keyword>
<protein>
    <submittedName>
        <fullName evidence="12">ATP-binding cassette domain-containing protein</fullName>
    </submittedName>
</protein>
<evidence type="ECO:0000256" key="2">
    <source>
        <dbReference type="ARBA" id="ARBA00022448"/>
    </source>
</evidence>
<evidence type="ECO:0000256" key="10">
    <source>
        <dbReference type="SAM" id="MobiDB-lite"/>
    </source>
</evidence>
<gene>
    <name evidence="12" type="ORF">FVP33_03390</name>
</gene>
<evidence type="ECO:0000256" key="4">
    <source>
        <dbReference type="ARBA" id="ARBA00022741"/>
    </source>
</evidence>